<evidence type="ECO:0000313" key="2">
    <source>
        <dbReference type="EMBL" id="RZU39096.1"/>
    </source>
</evidence>
<dbReference type="PANTHER" id="PTHR12110:SF21">
    <property type="entry name" value="XYLOSE ISOMERASE-LIKE TIM BARREL DOMAIN-CONTAINING PROTEIN"/>
    <property type="match status" value="1"/>
</dbReference>
<comment type="caution">
    <text evidence="2">The sequence shown here is derived from an EMBL/GenBank/DDBJ whole genome shotgun (WGS) entry which is preliminary data.</text>
</comment>
<dbReference type="Pfam" id="PF01261">
    <property type="entry name" value="AP_endonuc_2"/>
    <property type="match status" value="1"/>
</dbReference>
<dbReference type="AlphaFoldDB" id="A0A4V2G412"/>
<dbReference type="InterPro" id="IPR036237">
    <property type="entry name" value="Xyl_isomerase-like_sf"/>
</dbReference>
<dbReference type="InterPro" id="IPR013022">
    <property type="entry name" value="Xyl_isomerase-like_TIM-brl"/>
</dbReference>
<sequence length="286" mass="30825">MENVEPMEIGLVFWAEESAGATLQQLRSFGLQSGQLGVPPTLDCGKVLDDWKSELAISGVNVTGAVCSYAGEDYSTLARVHESVGFTTSLYRAERIARTREIAAFAHALGIYAVSCHIGFIPADPQEVLYAELVELTRVLCDACAEHKQNFVLETGQEAATVLLSFIADVSRTNLKVNFDPANMILYGSGDPTEALALLQEHVLSVHCKDGQSPVPGSGLLGSECALGDGEVDFPAFLGQLKRMGYTGSLAIEREEPNLQQKLKDIQTAIGRLKEWKADAGLYVSS</sequence>
<organism evidence="2 3">
    <name type="scientific">Edaphobacter modestus</name>
    <dbReference type="NCBI Taxonomy" id="388466"/>
    <lineage>
        <taxon>Bacteria</taxon>
        <taxon>Pseudomonadati</taxon>
        <taxon>Acidobacteriota</taxon>
        <taxon>Terriglobia</taxon>
        <taxon>Terriglobales</taxon>
        <taxon>Acidobacteriaceae</taxon>
        <taxon>Edaphobacter</taxon>
    </lineage>
</organism>
<keyword evidence="2" id="KW-0413">Isomerase</keyword>
<dbReference type="SUPFAM" id="SSF51658">
    <property type="entry name" value="Xylose isomerase-like"/>
    <property type="match status" value="1"/>
</dbReference>
<name>A0A4V2G412_9BACT</name>
<proteinExistence type="predicted"/>
<dbReference type="RefSeq" id="WP_207231661.1">
    <property type="nucleotide sequence ID" value="NZ_SHKW01000001.1"/>
</dbReference>
<dbReference type="GO" id="GO:0016853">
    <property type="term" value="F:isomerase activity"/>
    <property type="evidence" value="ECO:0007669"/>
    <property type="project" value="UniProtKB-KW"/>
</dbReference>
<dbReference type="Gene3D" id="3.20.20.150">
    <property type="entry name" value="Divalent-metal-dependent TIM barrel enzymes"/>
    <property type="match status" value="1"/>
</dbReference>
<accession>A0A4V2G412</accession>
<gene>
    <name evidence="2" type="ORF">BDD14_0424</name>
</gene>
<feature type="domain" description="Xylose isomerase-like TIM barrel" evidence="1">
    <location>
        <begin position="48"/>
        <end position="275"/>
    </location>
</feature>
<evidence type="ECO:0000313" key="3">
    <source>
        <dbReference type="Proteomes" id="UP000292958"/>
    </source>
</evidence>
<reference evidence="2 3" key="1">
    <citation type="submission" date="2019-02" db="EMBL/GenBank/DDBJ databases">
        <title>Genomic Encyclopedia of Archaeal and Bacterial Type Strains, Phase II (KMG-II): from individual species to whole genera.</title>
        <authorList>
            <person name="Goeker M."/>
        </authorList>
    </citation>
    <scope>NUCLEOTIDE SEQUENCE [LARGE SCALE GENOMIC DNA]</scope>
    <source>
        <strain evidence="2 3">DSM 18101</strain>
    </source>
</reference>
<dbReference type="Proteomes" id="UP000292958">
    <property type="component" value="Unassembled WGS sequence"/>
</dbReference>
<dbReference type="PANTHER" id="PTHR12110">
    <property type="entry name" value="HYDROXYPYRUVATE ISOMERASE"/>
    <property type="match status" value="1"/>
</dbReference>
<dbReference type="EMBL" id="SHKW01000001">
    <property type="protein sequence ID" value="RZU39096.1"/>
    <property type="molecule type" value="Genomic_DNA"/>
</dbReference>
<dbReference type="InterPro" id="IPR050312">
    <property type="entry name" value="IolE/XylAMocC-like"/>
</dbReference>
<evidence type="ECO:0000259" key="1">
    <source>
        <dbReference type="Pfam" id="PF01261"/>
    </source>
</evidence>
<protein>
    <submittedName>
        <fullName evidence="2">Xylose isomerase-like TIM barrel protein</fullName>
    </submittedName>
</protein>
<keyword evidence="3" id="KW-1185">Reference proteome</keyword>